<dbReference type="AlphaFoldDB" id="A0A6A7WAK0"/>
<organism evidence="3 4">
    <name type="scientific">Segatella copri</name>
    <dbReference type="NCBI Taxonomy" id="165179"/>
    <lineage>
        <taxon>Bacteria</taxon>
        <taxon>Pseudomonadati</taxon>
        <taxon>Bacteroidota</taxon>
        <taxon>Bacteroidia</taxon>
        <taxon>Bacteroidales</taxon>
        <taxon>Prevotellaceae</taxon>
        <taxon>Segatella</taxon>
    </lineage>
</organism>
<evidence type="ECO:0000256" key="1">
    <source>
        <dbReference type="SAM" id="MobiDB-lite"/>
    </source>
</evidence>
<feature type="compositionally biased region" description="Polar residues" evidence="1">
    <location>
        <begin position="39"/>
        <end position="49"/>
    </location>
</feature>
<evidence type="ECO:0000256" key="2">
    <source>
        <dbReference type="SAM" id="SignalP"/>
    </source>
</evidence>
<reference evidence="3 4" key="1">
    <citation type="submission" date="2019-09" db="EMBL/GenBank/DDBJ databases">
        <title>Distinct polysaccharide growth profiles of human intestinal Prevotella copri isolates.</title>
        <authorList>
            <person name="Fehlner-Peach H."/>
            <person name="Magnabosco C."/>
            <person name="Raghavan V."/>
            <person name="Scher J.U."/>
            <person name="Tett A."/>
            <person name="Cox L.M."/>
            <person name="Gottsegen C."/>
            <person name="Watters A."/>
            <person name="Wiltshire- Gordon J.D."/>
            <person name="Segata N."/>
            <person name="Bonneau R."/>
            <person name="Littman D.R."/>
        </authorList>
    </citation>
    <scope>NUCLEOTIDE SEQUENCE [LARGE SCALE GENOMIC DNA]</scope>
    <source>
        <strain evidence="4">iAQ1173</strain>
    </source>
</reference>
<dbReference type="Proteomes" id="UP000384372">
    <property type="component" value="Unassembled WGS sequence"/>
</dbReference>
<evidence type="ECO:0000313" key="3">
    <source>
        <dbReference type="EMBL" id="MQP11445.1"/>
    </source>
</evidence>
<dbReference type="RefSeq" id="WP_158463195.1">
    <property type="nucleotide sequence ID" value="NZ_VZAD01000047.1"/>
</dbReference>
<feature type="chain" id="PRO_5025403965" evidence="2">
    <location>
        <begin position="24"/>
        <end position="199"/>
    </location>
</feature>
<evidence type="ECO:0000313" key="4">
    <source>
        <dbReference type="Proteomes" id="UP000384372"/>
    </source>
</evidence>
<keyword evidence="2" id="KW-0732">Signal</keyword>
<name>A0A6A7WAK0_9BACT</name>
<sequence>MRTKKTFWIIIAAFALCATPIQAQGFGGILKKAKKVLTPSSEPAKTETPQAKPAASNATEEPIATGGTLINPLKDKVDVQLVGAYGKSTSENYGEVSLVLKVKMIANKNEISIGGNSNWPVMLIDEEGNVSEPRYLGWTPYSVSEGIYMKIALKDSSTFTNVKKSAKIIQKAQIALSLSYDEKGLLIMKNVPIQWDVQP</sequence>
<feature type="signal peptide" evidence="2">
    <location>
        <begin position="1"/>
        <end position="23"/>
    </location>
</feature>
<feature type="region of interest" description="Disordered" evidence="1">
    <location>
        <begin position="39"/>
        <end position="67"/>
    </location>
</feature>
<proteinExistence type="predicted"/>
<accession>A0A6A7WAK0</accession>
<dbReference type="EMBL" id="VZAD01000047">
    <property type="protein sequence ID" value="MQP11445.1"/>
    <property type="molecule type" value="Genomic_DNA"/>
</dbReference>
<dbReference type="OrthoDB" id="1083210at2"/>
<keyword evidence="4" id="KW-1185">Reference proteome</keyword>
<gene>
    <name evidence="3" type="ORF">F7D20_05570</name>
</gene>
<protein>
    <submittedName>
        <fullName evidence="3">Uncharacterized protein</fullName>
    </submittedName>
</protein>
<comment type="caution">
    <text evidence="3">The sequence shown here is derived from an EMBL/GenBank/DDBJ whole genome shotgun (WGS) entry which is preliminary data.</text>
</comment>